<dbReference type="Pfam" id="PF13411">
    <property type="entry name" value="MerR_1"/>
    <property type="match status" value="1"/>
</dbReference>
<dbReference type="PANTHER" id="PTHR30204">
    <property type="entry name" value="REDOX-CYCLING DRUG-SENSING TRANSCRIPTIONAL ACTIVATOR SOXR"/>
    <property type="match status" value="1"/>
</dbReference>
<dbReference type="PROSITE" id="PS50937">
    <property type="entry name" value="HTH_MERR_2"/>
    <property type="match status" value="2"/>
</dbReference>
<dbReference type="SMART" id="SM00422">
    <property type="entry name" value="HTH_MERR"/>
    <property type="match status" value="2"/>
</dbReference>
<dbReference type="GO" id="GO:0003700">
    <property type="term" value="F:DNA-binding transcription factor activity"/>
    <property type="evidence" value="ECO:0007669"/>
    <property type="project" value="InterPro"/>
</dbReference>
<accession>A0A2T0LYH4</accession>
<dbReference type="SUPFAM" id="SSF46955">
    <property type="entry name" value="Putative DNA-binding domain"/>
    <property type="match status" value="2"/>
</dbReference>
<gene>
    <name evidence="3" type="ORF">B0I33_103192</name>
</gene>
<sequence>MAPTLKSGENLRPIDLARAGGVSAQQVRNYVEAGVLPAVPRTASGYRRFGHRHLRALLAYRALGSALGWVIAREIMLAVHAGDTAHALALIDEGHAGLHEQRGSLRATARALADVAGQVPDTTGPRRADLRIGEVARRLGVRPSALRVWESAGLLSPRREGGTGYRRYRPADVRDARVVHLLRESRYPLDQIGPVLDDLREAGSTEELRAAIARREESLTQRAAAMLAAASHLHGYLEEGS</sequence>
<dbReference type="EMBL" id="PVNH01000003">
    <property type="protein sequence ID" value="PRX49159.1"/>
    <property type="molecule type" value="Genomic_DNA"/>
</dbReference>
<comment type="caution">
    <text evidence="3">The sequence shown here is derived from an EMBL/GenBank/DDBJ whole genome shotgun (WGS) entry which is preliminary data.</text>
</comment>
<evidence type="ECO:0000259" key="2">
    <source>
        <dbReference type="PROSITE" id="PS50937"/>
    </source>
</evidence>
<keyword evidence="1 3" id="KW-0238">DNA-binding</keyword>
<feature type="domain" description="HTH merR-type" evidence="2">
    <location>
        <begin position="16"/>
        <end position="58"/>
    </location>
</feature>
<dbReference type="InterPro" id="IPR047057">
    <property type="entry name" value="MerR_fam"/>
</dbReference>
<protein>
    <submittedName>
        <fullName evidence="3">DNA-binding transcriptional MerR regulator</fullName>
    </submittedName>
</protein>
<dbReference type="Pfam" id="PF00376">
    <property type="entry name" value="MerR"/>
    <property type="match status" value="1"/>
</dbReference>
<organism evidence="3 4">
    <name type="scientific">Prauserella shujinwangii</name>
    <dbReference type="NCBI Taxonomy" id="1453103"/>
    <lineage>
        <taxon>Bacteria</taxon>
        <taxon>Bacillati</taxon>
        <taxon>Actinomycetota</taxon>
        <taxon>Actinomycetes</taxon>
        <taxon>Pseudonocardiales</taxon>
        <taxon>Pseudonocardiaceae</taxon>
        <taxon>Prauserella</taxon>
    </lineage>
</organism>
<dbReference type="OrthoDB" id="3826383at2"/>
<keyword evidence="4" id="KW-1185">Reference proteome</keyword>
<dbReference type="Proteomes" id="UP000238362">
    <property type="component" value="Unassembled WGS sequence"/>
</dbReference>
<name>A0A2T0LYH4_9PSEU</name>
<proteinExistence type="predicted"/>
<dbReference type="GO" id="GO:0003677">
    <property type="term" value="F:DNA binding"/>
    <property type="evidence" value="ECO:0007669"/>
    <property type="project" value="UniProtKB-KW"/>
</dbReference>
<dbReference type="PANTHER" id="PTHR30204:SF93">
    <property type="entry name" value="HTH MERR-TYPE DOMAIN-CONTAINING PROTEIN"/>
    <property type="match status" value="1"/>
</dbReference>
<dbReference type="AlphaFoldDB" id="A0A2T0LYH4"/>
<feature type="domain" description="HTH merR-type" evidence="2">
    <location>
        <begin position="129"/>
        <end position="198"/>
    </location>
</feature>
<evidence type="ECO:0000256" key="1">
    <source>
        <dbReference type="ARBA" id="ARBA00023125"/>
    </source>
</evidence>
<dbReference type="InterPro" id="IPR009061">
    <property type="entry name" value="DNA-bd_dom_put_sf"/>
</dbReference>
<dbReference type="Gene3D" id="1.10.1660.10">
    <property type="match status" value="2"/>
</dbReference>
<reference evidence="3 4" key="1">
    <citation type="submission" date="2018-03" db="EMBL/GenBank/DDBJ databases">
        <title>Genomic Encyclopedia of Type Strains, Phase III (KMG-III): the genomes of soil and plant-associated and newly described type strains.</title>
        <authorList>
            <person name="Whitman W."/>
        </authorList>
    </citation>
    <scope>NUCLEOTIDE SEQUENCE [LARGE SCALE GENOMIC DNA]</scope>
    <source>
        <strain evidence="3 4">CGMCC 4.7125</strain>
    </source>
</reference>
<evidence type="ECO:0000313" key="4">
    <source>
        <dbReference type="Proteomes" id="UP000238362"/>
    </source>
</evidence>
<evidence type="ECO:0000313" key="3">
    <source>
        <dbReference type="EMBL" id="PRX49159.1"/>
    </source>
</evidence>
<dbReference type="InterPro" id="IPR000551">
    <property type="entry name" value="MerR-type_HTH_dom"/>
</dbReference>